<dbReference type="Gene3D" id="3.40.50.150">
    <property type="entry name" value="Vaccinia Virus protein VP39"/>
    <property type="match status" value="1"/>
</dbReference>
<evidence type="ECO:0000313" key="3">
    <source>
        <dbReference type="EMBL" id="KLT39380.1"/>
    </source>
</evidence>
<comment type="subcellular location">
    <subcellularLocation>
        <location evidence="1">Cytoplasm</location>
    </subcellularLocation>
</comment>
<dbReference type="CDD" id="cd02440">
    <property type="entry name" value="AdoMet_MTases"/>
    <property type="match status" value="1"/>
</dbReference>
<keyword evidence="1" id="KW-0963">Cytoplasm</keyword>
<feature type="binding site" evidence="1">
    <location>
        <position position="117"/>
    </location>
    <ligand>
        <name>S-adenosyl-L-methionine</name>
        <dbReference type="ChEBI" id="CHEBI:59789"/>
    </ligand>
</feature>
<name>A0A0J0XE52_9TREE</name>
<comment type="function">
    <text evidence="1">S-adenosyl-L-methionine-dependent protein-lysine N-methyltransferase that methylates elongation factor 1-alpha.</text>
</comment>
<dbReference type="HAMAP" id="MF_03198">
    <property type="entry name" value="Methyltr_EFM6"/>
    <property type="match status" value="1"/>
</dbReference>
<gene>
    <name evidence="1" type="primary">EFM6</name>
    <name evidence="3" type="ORF">CC85DRAFT_279590</name>
</gene>
<evidence type="ECO:0000313" key="4">
    <source>
        <dbReference type="Proteomes" id="UP000053611"/>
    </source>
</evidence>
<dbReference type="AlphaFoldDB" id="A0A0J0XE52"/>
<dbReference type="SUPFAM" id="SSF53335">
    <property type="entry name" value="S-adenosyl-L-methionine-dependent methyltransferases"/>
    <property type="match status" value="1"/>
</dbReference>
<feature type="binding site" evidence="1">
    <location>
        <position position="64"/>
    </location>
    <ligand>
        <name>S-adenosyl-L-methionine</name>
        <dbReference type="ChEBI" id="CHEBI:59789"/>
    </ligand>
</feature>
<keyword evidence="1" id="KW-0489">Methyltransferase</keyword>
<dbReference type="RefSeq" id="XP_018275871.1">
    <property type="nucleotide sequence ID" value="XM_018421555.1"/>
</dbReference>
<proteinExistence type="inferred from homology"/>
<feature type="region of interest" description="Disordered" evidence="2">
    <location>
        <begin position="1"/>
        <end position="38"/>
    </location>
</feature>
<dbReference type="GO" id="GO:0016279">
    <property type="term" value="F:protein-lysine N-methyltransferase activity"/>
    <property type="evidence" value="ECO:0007669"/>
    <property type="project" value="UniProtKB-UniRule"/>
</dbReference>
<feature type="binding site" evidence="1">
    <location>
        <position position="145"/>
    </location>
    <ligand>
        <name>S-adenosyl-L-methionine</name>
        <dbReference type="ChEBI" id="CHEBI:59789"/>
    </ligand>
</feature>
<feature type="binding site" evidence="1">
    <location>
        <position position="162"/>
    </location>
    <ligand>
        <name>S-adenosyl-L-methionine</name>
        <dbReference type="ChEBI" id="CHEBI:59789"/>
    </ligand>
</feature>
<keyword evidence="4" id="KW-1185">Reference proteome</keyword>
<dbReference type="InterPro" id="IPR033684">
    <property type="entry name" value="EFM6"/>
</dbReference>
<organism evidence="3 4">
    <name type="scientific">Cutaneotrichosporon oleaginosum</name>
    <dbReference type="NCBI Taxonomy" id="879819"/>
    <lineage>
        <taxon>Eukaryota</taxon>
        <taxon>Fungi</taxon>
        <taxon>Dikarya</taxon>
        <taxon>Basidiomycota</taxon>
        <taxon>Agaricomycotina</taxon>
        <taxon>Tremellomycetes</taxon>
        <taxon>Trichosporonales</taxon>
        <taxon>Trichosporonaceae</taxon>
        <taxon>Cutaneotrichosporon</taxon>
    </lineage>
</organism>
<dbReference type="GO" id="GO:0032259">
    <property type="term" value="P:methylation"/>
    <property type="evidence" value="ECO:0007669"/>
    <property type="project" value="UniProtKB-KW"/>
</dbReference>
<dbReference type="Pfam" id="PF10294">
    <property type="entry name" value="Methyltransf_16"/>
    <property type="match status" value="1"/>
</dbReference>
<reference evidence="3 4" key="1">
    <citation type="submission" date="2015-03" db="EMBL/GenBank/DDBJ databases">
        <title>Genomics and transcriptomics of the oil-accumulating basidiomycete yeast T. oleaginosus allow insights into substrate utilization and the diverse evolutionary trajectories of mating systems in fungi.</title>
        <authorList>
            <consortium name="DOE Joint Genome Institute"/>
            <person name="Kourist R."/>
            <person name="Kracht O."/>
            <person name="Bracharz F."/>
            <person name="Lipzen A."/>
            <person name="Nolan M."/>
            <person name="Ohm R."/>
            <person name="Grigoriev I."/>
            <person name="Sun S."/>
            <person name="Heitman J."/>
            <person name="Bruck T."/>
            <person name="Nowrousian M."/>
        </authorList>
    </citation>
    <scope>NUCLEOTIDE SEQUENCE [LARGE SCALE GENOMIC DNA]</scope>
    <source>
        <strain evidence="3 4">IBC0246</strain>
    </source>
</reference>
<feature type="compositionally biased region" description="Low complexity" evidence="2">
    <location>
        <begin position="1"/>
        <end position="20"/>
    </location>
</feature>
<evidence type="ECO:0000256" key="2">
    <source>
        <dbReference type="SAM" id="MobiDB-lite"/>
    </source>
</evidence>
<dbReference type="PANTHER" id="PTHR14614">
    <property type="entry name" value="HEPATOCELLULAR CARCINOMA-ASSOCIATED ANTIGEN"/>
    <property type="match status" value="1"/>
</dbReference>
<dbReference type="PANTHER" id="PTHR14614:SF132">
    <property type="entry name" value="PROTEIN-LYSINE METHYLTRANSFERASE C42C1.13"/>
    <property type="match status" value="1"/>
</dbReference>
<keyword evidence="1" id="KW-0808">Transferase</keyword>
<dbReference type="GO" id="GO:0005737">
    <property type="term" value="C:cytoplasm"/>
    <property type="evidence" value="ECO:0007669"/>
    <property type="project" value="UniProtKB-SubCell"/>
</dbReference>
<protein>
    <recommendedName>
        <fullName evidence="1">Protein-lysine N-methyltransferase EFM6</fullName>
        <ecNumber evidence="1">2.1.1.-</ecNumber>
    </recommendedName>
    <alternativeName>
        <fullName evidence="1">Elongation factor methyltransferase 6</fullName>
    </alternativeName>
</protein>
<dbReference type="GeneID" id="28982158"/>
<dbReference type="EMBL" id="KQ087261">
    <property type="protein sequence ID" value="KLT39380.1"/>
    <property type="molecule type" value="Genomic_DNA"/>
</dbReference>
<evidence type="ECO:0000256" key="1">
    <source>
        <dbReference type="HAMAP-Rule" id="MF_03198"/>
    </source>
</evidence>
<dbReference type="InterPro" id="IPR029063">
    <property type="entry name" value="SAM-dependent_MTases_sf"/>
</dbReference>
<dbReference type="InterPro" id="IPR019410">
    <property type="entry name" value="Methyltransf_16"/>
</dbReference>
<accession>A0A0J0XE52</accession>
<dbReference type="STRING" id="879819.A0A0J0XE52"/>
<dbReference type="EC" id="2.1.1.-" evidence="1"/>
<comment type="similarity">
    <text evidence="1">Belongs to the class I-like SAM-binding methyltransferase superfamily. METTL21 family. EFM6 subfamily.</text>
</comment>
<dbReference type="Proteomes" id="UP000053611">
    <property type="component" value="Unassembled WGS sequence"/>
</dbReference>
<dbReference type="OrthoDB" id="407325at2759"/>
<feature type="binding site" evidence="1">
    <location>
        <begin position="94"/>
        <end position="96"/>
    </location>
    <ligand>
        <name>S-adenosyl-L-methionine</name>
        <dbReference type="ChEBI" id="CHEBI:59789"/>
    </ligand>
</feature>
<keyword evidence="1" id="KW-0949">S-adenosyl-L-methionine</keyword>
<sequence>MGDSPRSRSASLSSDGSALPTFEGIAPPRPPTTTADAETHLAVPGTPGVRLKVDAGPGCGGVAWPAGEVLTAYLAHRHALAPEHLRGKTVLELGSGTGLVGIAAALLEPSADVWVTDQAVLLDLMQVNAELNVPGGNLHVAELNWGEEISGVPTDVDVVLAADCVYFEPAFPLLVKTLCDLAPVGKDLEVLFCWKKRRKADKRFFMMLKKHFDSEPVADDPERERYNREGVTLLRLRRRR</sequence>